<name>A0A5B7GAH1_PORTR</name>
<organism evidence="1 2">
    <name type="scientific">Portunus trituberculatus</name>
    <name type="common">Swimming crab</name>
    <name type="synonym">Neptunus trituberculatus</name>
    <dbReference type="NCBI Taxonomy" id="210409"/>
    <lineage>
        <taxon>Eukaryota</taxon>
        <taxon>Metazoa</taxon>
        <taxon>Ecdysozoa</taxon>
        <taxon>Arthropoda</taxon>
        <taxon>Crustacea</taxon>
        <taxon>Multicrustacea</taxon>
        <taxon>Malacostraca</taxon>
        <taxon>Eumalacostraca</taxon>
        <taxon>Eucarida</taxon>
        <taxon>Decapoda</taxon>
        <taxon>Pleocyemata</taxon>
        <taxon>Brachyura</taxon>
        <taxon>Eubrachyura</taxon>
        <taxon>Portunoidea</taxon>
        <taxon>Portunidae</taxon>
        <taxon>Portuninae</taxon>
        <taxon>Portunus</taxon>
    </lineage>
</organism>
<evidence type="ECO:0000313" key="2">
    <source>
        <dbReference type="Proteomes" id="UP000324222"/>
    </source>
</evidence>
<sequence length="155" mass="17921">MEGVRKQTFCPTRREVAWDFSHHCSHCRTLHLDAFHHQPPLTHVQLPEDRLPEVFRCQKTLASPVNEERDKGHCSYDGAASFPPPTGHFRTLTHQRCKAVATQIVFHPSLPLPFLTSCRFNNVHEVLTLHYHLLDICFSGLVDFSMQEFLSFMLL</sequence>
<reference evidence="1 2" key="1">
    <citation type="submission" date="2019-05" db="EMBL/GenBank/DDBJ databases">
        <title>Another draft genome of Portunus trituberculatus and its Hox gene families provides insights of decapod evolution.</title>
        <authorList>
            <person name="Jeong J.-H."/>
            <person name="Song I."/>
            <person name="Kim S."/>
            <person name="Choi T."/>
            <person name="Kim D."/>
            <person name="Ryu S."/>
            <person name="Kim W."/>
        </authorList>
    </citation>
    <scope>NUCLEOTIDE SEQUENCE [LARGE SCALE GENOMIC DNA]</scope>
    <source>
        <tissue evidence="1">Muscle</tissue>
    </source>
</reference>
<comment type="caution">
    <text evidence="1">The sequence shown here is derived from an EMBL/GenBank/DDBJ whole genome shotgun (WGS) entry which is preliminary data.</text>
</comment>
<proteinExistence type="predicted"/>
<gene>
    <name evidence="1" type="ORF">E2C01_049817</name>
</gene>
<dbReference type="AlphaFoldDB" id="A0A5B7GAH1"/>
<dbReference type="EMBL" id="VSRR010013509">
    <property type="protein sequence ID" value="MPC55872.1"/>
    <property type="molecule type" value="Genomic_DNA"/>
</dbReference>
<evidence type="ECO:0000313" key="1">
    <source>
        <dbReference type="EMBL" id="MPC55872.1"/>
    </source>
</evidence>
<dbReference type="Proteomes" id="UP000324222">
    <property type="component" value="Unassembled WGS sequence"/>
</dbReference>
<accession>A0A5B7GAH1</accession>
<protein>
    <submittedName>
        <fullName evidence="1">Uncharacterized protein</fullName>
    </submittedName>
</protein>
<keyword evidence="2" id="KW-1185">Reference proteome</keyword>